<evidence type="ECO:0000256" key="1">
    <source>
        <dbReference type="SAM" id="Phobius"/>
    </source>
</evidence>
<dbReference type="Proteomes" id="UP000070096">
    <property type="component" value="Unassembled WGS sequence"/>
</dbReference>
<name>A0A139NEK5_STRGN</name>
<dbReference type="PATRIC" id="fig|1302.21.peg.217"/>
<feature type="transmembrane region" description="Helical" evidence="1">
    <location>
        <begin position="34"/>
        <end position="56"/>
    </location>
</feature>
<keyword evidence="1" id="KW-1133">Transmembrane helix</keyword>
<evidence type="ECO:0000313" key="2">
    <source>
        <dbReference type="EMBL" id="KXT74498.1"/>
    </source>
</evidence>
<proteinExistence type="predicted"/>
<dbReference type="AlphaFoldDB" id="A0A139NEK5"/>
<feature type="transmembrane region" description="Helical" evidence="1">
    <location>
        <begin position="115"/>
        <end position="137"/>
    </location>
</feature>
<sequence>MKSIINLGIWNNKKYHFDWENKILMEEVSTPSNWYYIWVPITLFLIDKISALITQIGLLENMWTRVFLVVFLSLPAYFSAKLIIRYYHSSLKLKRSELEGTQKEAFIKGLKRRKVFLQLMLSFFIITTPISVALFIIEIEVKAVFFCFLCLLVIFMFRFDYQFRKWPAIMQLLVGEKKVRERNIS</sequence>
<feature type="transmembrane region" description="Helical" evidence="1">
    <location>
        <begin position="143"/>
        <end position="161"/>
    </location>
</feature>
<feature type="transmembrane region" description="Helical" evidence="1">
    <location>
        <begin position="62"/>
        <end position="84"/>
    </location>
</feature>
<dbReference type="EMBL" id="LQRC01000030">
    <property type="protein sequence ID" value="KXT74498.1"/>
    <property type="molecule type" value="Genomic_DNA"/>
</dbReference>
<comment type="caution">
    <text evidence="2">The sequence shown here is derived from an EMBL/GenBank/DDBJ whole genome shotgun (WGS) entry which is preliminary data.</text>
</comment>
<gene>
    <name evidence="2" type="ORF">SGODD07_00193</name>
</gene>
<keyword evidence="1" id="KW-0472">Membrane</keyword>
<evidence type="ECO:0000313" key="3">
    <source>
        <dbReference type="Proteomes" id="UP000070096"/>
    </source>
</evidence>
<reference evidence="2 3" key="1">
    <citation type="submission" date="2016-01" db="EMBL/GenBank/DDBJ databases">
        <title>Highly variable Streptococcus oralis are common among viridans streptococci isolated from primates.</title>
        <authorList>
            <person name="Denapaite D."/>
            <person name="Rieger M."/>
            <person name="Koendgen S."/>
            <person name="Brueckner R."/>
            <person name="Ochigava I."/>
            <person name="Kappeler P."/>
            <person name="Maetz-Rensing K."/>
            <person name="Leendertz F."/>
            <person name="Hakenbeck R."/>
        </authorList>
    </citation>
    <scope>NUCLEOTIDE SEQUENCE [LARGE SCALE GENOMIC DNA]</scope>
    <source>
        <strain evidence="2 3">DD07</strain>
    </source>
</reference>
<evidence type="ECO:0008006" key="4">
    <source>
        <dbReference type="Google" id="ProtNLM"/>
    </source>
</evidence>
<organism evidence="2 3">
    <name type="scientific">Streptococcus gordonii</name>
    <dbReference type="NCBI Taxonomy" id="1302"/>
    <lineage>
        <taxon>Bacteria</taxon>
        <taxon>Bacillati</taxon>
        <taxon>Bacillota</taxon>
        <taxon>Bacilli</taxon>
        <taxon>Lactobacillales</taxon>
        <taxon>Streptococcaceae</taxon>
        <taxon>Streptococcus</taxon>
    </lineage>
</organism>
<protein>
    <recommendedName>
        <fullName evidence="4">DUF443 family protein</fullName>
    </recommendedName>
</protein>
<accession>A0A139NEK5</accession>
<keyword evidence="1" id="KW-0812">Transmembrane</keyword>